<dbReference type="PANTHER" id="PTHR11439">
    <property type="entry name" value="GAG-POL-RELATED RETROTRANSPOSON"/>
    <property type="match status" value="1"/>
</dbReference>
<dbReference type="EMBL" id="CAXHTB010000012">
    <property type="protein sequence ID" value="CAL0317053.1"/>
    <property type="molecule type" value="Genomic_DNA"/>
</dbReference>
<gene>
    <name evidence="1" type="ORF">LLUT_LOCUS18113</name>
</gene>
<reference evidence="1 2" key="1">
    <citation type="submission" date="2024-03" db="EMBL/GenBank/DDBJ databases">
        <authorList>
            <person name="Martinez-Hernandez J."/>
        </authorList>
    </citation>
    <scope>NUCLEOTIDE SEQUENCE [LARGE SCALE GENOMIC DNA]</scope>
</reference>
<comment type="caution">
    <text evidence="1">The sequence shown here is derived from an EMBL/GenBank/DDBJ whole genome shotgun (WGS) entry which is preliminary data.</text>
</comment>
<evidence type="ECO:0000313" key="1">
    <source>
        <dbReference type="EMBL" id="CAL0317053.1"/>
    </source>
</evidence>
<dbReference type="PANTHER" id="PTHR11439:SF489">
    <property type="entry name" value="RNA-DIRECTED DNA POLYMERASE"/>
    <property type="match status" value="1"/>
</dbReference>
<dbReference type="CDD" id="cd09272">
    <property type="entry name" value="RNase_HI_RT_Ty1"/>
    <property type="match status" value="1"/>
</dbReference>
<dbReference type="Proteomes" id="UP001497480">
    <property type="component" value="Unassembled WGS sequence"/>
</dbReference>
<sequence length="216" mass="24078">MSGAKPSSAPLCTTTPLKLQDGSAATDAKVFRSILGAMQYLTLTRPDLCFAINKMSQFMHQLTQIHFQQLQRVMRYLKLTMNFGLTLKKPTSLSLYAYSDADWGGNLDHRTSTYAFVIYVGGNPVSWLSKRQRTVARSSTEAEYRSIATTTAEIMWLMNLLSELGIPIPTPTVSHISTMDQRADILTKPLSRAQFIPLRSKLVVTDGDPILQGCNR</sequence>
<protein>
    <submittedName>
        <fullName evidence="1">Uncharacterized protein</fullName>
    </submittedName>
</protein>
<proteinExistence type="predicted"/>
<evidence type="ECO:0000313" key="2">
    <source>
        <dbReference type="Proteomes" id="UP001497480"/>
    </source>
</evidence>
<organism evidence="1 2">
    <name type="scientific">Lupinus luteus</name>
    <name type="common">European yellow lupine</name>
    <dbReference type="NCBI Taxonomy" id="3873"/>
    <lineage>
        <taxon>Eukaryota</taxon>
        <taxon>Viridiplantae</taxon>
        <taxon>Streptophyta</taxon>
        <taxon>Embryophyta</taxon>
        <taxon>Tracheophyta</taxon>
        <taxon>Spermatophyta</taxon>
        <taxon>Magnoliopsida</taxon>
        <taxon>eudicotyledons</taxon>
        <taxon>Gunneridae</taxon>
        <taxon>Pentapetalae</taxon>
        <taxon>rosids</taxon>
        <taxon>fabids</taxon>
        <taxon>Fabales</taxon>
        <taxon>Fabaceae</taxon>
        <taxon>Papilionoideae</taxon>
        <taxon>50 kb inversion clade</taxon>
        <taxon>genistoids sensu lato</taxon>
        <taxon>core genistoids</taxon>
        <taxon>Genisteae</taxon>
        <taxon>Lupinus</taxon>
    </lineage>
</organism>
<dbReference type="AlphaFoldDB" id="A0AAV1X5Z9"/>
<accession>A0AAV1X5Z9</accession>
<name>A0AAV1X5Z9_LUPLU</name>
<dbReference type="SUPFAM" id="SSF56672">
    <property type="entry name" value="DNA/RNA polymerases"/>
    <property type="match status" value="1"/>
</dbReference>
<dbReference type="InterPro" id="IPR043502">
    <property type="entry name" value="DNA/RNA_pol_sf"/>
</dbReference>
<keyword evidence="2" id="KW-1185">Reference proteome</keyword>